<dbReference type="Pfam" id="PF07730">
    <property type="entry name" value="HisKA_3"/>
    <property type="match status" value="1"/>
</dbReference>
<evidence type="ECO:0000259" key="10">
    <source>
        <dbReference type="Pfam" id="PF02518"/>
    </source>
</evidence>
<name>A0ABV3G5A1_9NOCA</name>
<dbReference type="Gene3D" id="1.20.5.1930">
    <property type="match status" value="1"/>
</dbReference>
<dbReference type="InterPro" id="IPR050482">
    <property type="entry name" value="Sensor_HK_TwoCompSys"/>
</dbReference>
<dbReference type="CDD" id="cd16917">
    <property type="entry name" value="HATPase_UhpB-NarQ-NarX-like"/>
    <property type="match status" value="1"/>
</dbReference>
<comment type="catalytic activity">
    <reaction evidence="1">
        <text>ATP + protein L-histidine = ADP + protein N-phospho-L-histidine.</text>
        <dbReference type="EC" id="2.7.13.3"/>
    </reaction>
</comment>
<proteinExistence type="predicted"/>
<gene>
    <name evidence="12" type="ORF">AB0I48_35505</name>
</gene>
<keyword evidence="3" id="KW-0597">Phosphoprotein</keyword>
<organism evidence="12 13">
    <name type="scientific">Nocardia aurea</name>
    <dbReference type="NCBI Taxonomy" id="2144174"/>
    <lineage>
        <taxon>Bacteria</taxon>
        <taxon>Bacillati</taxon>
        <taxon>Actinomycetota</taxon>
        <taxon>Actinomycetes</taxon>
        <taxon>Mycobacteriales</taxon>
        <taxon>Nocardiaceae</taxon>
        <taxon>Nocardia</taxon>
    </lineage>
</organism>
<keyword evidence="9" id="KW-0472">Membrane</keyword>
<evidence type="ECO:0000256" key="4">
    <source>
        <dbReference type="ARBA" id="ARBA00022679"/>
    </source>
</evidence>
<feature type="transmembrane region" description="Helical" evidence="9">
    <location>
        <begin position="39"/>
        <end position="58"/>
    </location>
</feature>
<dbReference type="InterPro" id="IPR011712">
    <property type="entry name" value="Sig_transdc_His_kin_sub3_dim/P"/>
</dbReference>
<evidence type="ECO:0000256" key="8">
    <source>
        <dbReference type="ARBA" id="ARBA00023012"/>
    </source>
</evidence>
<dbReference type="EC" id="2.7.13.3" evidence="2"/>
<accession>A0ABV3G5A1</accession>
<evidence type="ECO:0000256" key="3">
    <source>
        <dbReference type="ARBA" id="ARBA00022553"/>
    </source>
</evidence>
<dbReference type="PANTHER" id="PTHR24421:SF10">
    <property type="entry name" value="NITRATE_NITRITE SENSOR PROTEIN NARQ"/>
    <property type="match status" value="1"/>
</dbReference>
<keyword evidence="4" id="KW-0808">Transferase</keyword>
<keyword evidence="13" id="KW-1185">Reference proteome</keyword>
<dbReference type="Gene3D" id="3.30.565.10">
    <property type="entry name" value="Histidine kinase-like ATPase, C-terminal domain"/>
    <property type="match status" value="1"/>
</dbReference>
<feature type="transmembrane region" description="Helical" evidence="9">
    <location>
        <begin position="79"/>
        <end position="97"/>
    </location>
</feature>
<protein>
    <recommendedName>
        <fullName evidence="2">histidine kinase</fullName>
        <ecNumber evidence="2">2.7.13.3</ecNumber>
    </recommendedName>
</protein>
<sequence>MFSDLLLPLPAGLHTGAPVVLLWAVLGGSVLLWRRLAPLTVMVMLCAHTATVAAFLSYRPVLPLCVALGTVAALGSRRRVVAGIGCGVVAVLAWVGGEVRTSPLPTDPAQRIVVGAAYAGLLLGAVGIGRWQRHSAQGRREMARRNRETARRGAAEARLAVLAERRRMARELHDIIGFTVTVMMLQAAGARRVMNTDPDRADNALTAIDELGVQALGELHRLLGLLRASDDDIGESVAELSGLAQLEGLLTSLQSTGLRVDFTEQGARARLDPSVDLTCFRVIQEALTNVARHAGAGAQATVELIWTPSQVSVIVQDDGAGNPPSGSRSGGRKGLIGLSERVSIAGGTLEFGSRPEGGFRTIATLPCGVTRNR</sequence>
<feature type="transmembrane region" description="Helical" evidence="9">
    <location>
        <begin position="109"/>
        <end position="131"/>
    </location>
</feature>
<keyword evidence="9" id="KW-0812">Transmembrane</keyword>
<dbReference type="InterPro" id="IPR036890">
    <property type="entry name" value="HATPase_C_sf"/>
</dbReference>
<reference evidence="12 13" key="1">
    <citation type="submission" date="2024-06" db="EMBL/GenBank/DDBJ databases">
        <title>The Natural Products Discovery Center: Release of the First 8490 Sequenced Strains for Exploring Actinobacteria Biosynthetic Diversity.</title>
        <authorList>
            <person name="Kalkreuter E."/>
            <person name="Kautsar S.A."/>
            <person name="Yang D."/>
            <person name="Bader C.D."/>
            <person name="Teijaro C.N."/>
            <person name="Fluegel L."/>
            <person name="Davis C.M."/>
            <person name="Simpson J.R."/>
            <person name="Lauterbach L."/>
            <person name="Steele A.D."/>
            <person name="Gui C."/>
            <person name="Meng S."/>
            <person name="Li G."/>
            <person name="Viehrig K."/>
            <person name="Ye F."/>
            <person name="Su P."/>
            <person name="Kiefer A.F."/>
            <person name="Nichols A."/>
            <person name="Cepeda A.J."/>
            <person name="Yan W."/>
            <person name="Fan B."/>
            <person name="Jiang Y."/>
            <person name="Adhikari A."/>
            <person name="Zheng C.-J."/>
            <person name="Schuster L."/>
            <person name="Cowan T.M."/>
            <person name="Smanski M.J."/>
            <person name="Chevrette M.G."/>
            <person name="De Carvalho L.P.S."/>
            <person name="Shen B."/>
        </authorList>
    </citation>
    <scope>NUCLEOTIDE SEQUENCE [LARGE SCALE GENOMIC DNA]</scope>
    <source>
        <strain evidence="12 13">NPDC050403</strain>
    </source>
</reference>
<keyword evidence="9" id="KW-1133">Transmembrane helix</keyword>
<dbReference type="Pfam" id="PF02518">
    <property type="entry name" value="HATPase_c"/>
    <property type="match status" value="1"/>
</dbReference>
<feature type="transmembrane region" description="Helical" evidence="9">
    <location>
        <begin position="12"/>
        <end position="33"/>
    </location>
</feature>
<dbReference type="InterPro" id="IPR003594">
    <property type="entry name" value="HATPase_dom"/>
</dbReference>
<dbReference type="EMBL" id="JBFAKC010000029">
    <property type="protein sequence ID" value="MEV0712874.1"/>
    <property type="molecule type" value="Genomic_DNA"/>
</dbReference>
<keyword evidence="6 12" id="KW-0418">Kinase</keyword>
<evidence type="ECO:0000313" key="13">
    <source>
        <dbReference type="Proteomes" id="UP001551695"/>
    </source>
</evidence>
<dbReference type="PANTHER" id="PTHR24421">
    <property type="entry name" value="NITRATE/NITRITE SENSOR PROTEIN NARX-RELATED"/>
    <property type="match status" value="1"/>
</dbReference>
<feature type="domain" description="Signal transduction histidine kinase subgroup 3 dimerisation and phosphoacceptor" evidence="11">
    <location>
        <begin position="164"/>
        <end position="230"/>
    </location>
</feature>
<evidence type="ECO:0000256" key="9">
    <source>
        <dbReference type="SAM" id="Phobius"/>
    </source>
</evidence>
<comment type="caution">
    <text evidence="12">The sequence shown here is derived from an EMBL/GenBank/DDBJ whole genome shotgun (WGS) entry which is preliminary data.</text>
</comment>
<evidence type="ECO:0000256" key="5">
    <source>
        <dbReference type="ARBA" id="ARBA00022741"/>
    </source>
</evidence>
<dbReference type="GO" id="GO:0016301">
    <property type="term" value="F:kinase activity"/>
    <property type="evidence" value="ECO:0007669"/>
    <property type="project" value="UniProtKB-KW"/>
</dbReference>
<dbReference type="Proteomes" id="UP001551695">
    <property type="component" value="Unassembled WGS sequence"/>
</dbReference>
<evidence type="ECO:0000256" key="7">
    <source>
        <dbReference type="ARBA" id="ARBA00022840"/>
    </source>
</evidence>
<evidence type="ECO:0000256" key="1">
    <source>
        <dbReference type="ARBA" id="ARBA00000085"/>
    </source>
</evidence>
<dbReference type="RefSeq" id="WP_357790269.1">
    <property type="nucleotide sequence ID" value="NZ_JBFAKC010000029.1"/>
</dbReference>
<keyword evidence="8" id="KW-0902">Two-component regulatory system</keyword>
<evidence type="ECO:0000313" key="12">
    <source>
        <dbReference type="EMBL" id="MEV0712874.1"/>
    </source>
</evidence>
<keyword evidence="7" id="KW-0067">ATP-binding</keyword>
<dbReference type="SUPFAM" id="SSF55874">
    <property type="entry name" value="ATPase domain of HSP90 chaperone/DNA topoisomerase II/histidine kinase"/>
    <property type="match status" value="1"/>
</dbReference>
<evidence type="ECO:0000256" key="2">
    <source>
        <dbReference type="ARBA" id="ARBA00012438"/>
    </source>
</evidence>
<feature type="domain" description="Histidine kinase/HSP90-like ATPase" evidence="10">
    <location>
        <begin position="280"/>
        <end position="366"/>
    </location>
</feature>
<keyword evidence="5" id="KW-0547">Nucleotide-binding</keyword>
<evidence type="ECO:0000256" key="6">
    <source>
        <dbReference type="ARBA" id="ARBA00022777"/>
    </source>
</evidence>
<evidence type="ECO:0000259" key="11">
    <source>
        <dbReference type="Pfam" id="PF07730"/>
    </source>
</evidence>